<evidence type="ECO:0000256" key="1">
    <source>
        <dbReference type="ARBA" id="ARBA00001933"/>
    </source>
</evidence>
<dbReference type="AlphaFoldDB" id="A0A150P8R0"/>
<evidence type="ECO:0000256" key="4">
    <source>
        <dbReference type="ARBA" id="ARBA00022898"/>
    </source>
</evidence>
<dbReference type="GO" id="GO:0016831">
    <property type="term" value="F:carboxy-lyase activity"/>
    <property type="evidence" value="ECO:0007669"/>
    <property type="project" value="UniProtKB-KW"/>
</dbReference>
<accession>A0A150P8R0</accession>
<dbReference type="InterPro" id="IPR002129">
    <property type="entry name" value="PyrdxlP-dep_de-COase"/>
</dbReference>
<evidence type="ECO:0000313" key="10">
    <source>
        <dbReference type="Proteomes" id="UP000075604"/>
    </source>
</evidence>
<keyword evidence="5 7" id="KW-0456">Lyase</keyword>
<dbReference type="InterPro" id="IPR021115">
    <property type="entry name" value="Pyridoxal-P_BS"/>
</dbReference>
<comment type="cofactor">
    <cofactor evidence="1 6 7">
        <name>pyridoxal 5'-phosphate</name>
        <dbReference type="ChEBI" id="CHEBI:597326"/>
    </cofactor>
</comment>
<dbReference type="Gene3D" id="3.40.640.10">
    <property type="entry name" value="Type I PLP-dependent aspartate aminotransferase-like (Major domain)"/>
    <property type="match status" value="1"/>
</dbReference>
<feature type="region of interest" description="Disordered" evidence="8">
    <location>
        <begin position="515"/>
        <end position="550"/>
    </location>
</feature>
<dbReference type="SUPFAM" id="SSF53383">
    <property type="entry name" value="PLP-dependent transferases"/>
    <property type="match status" value="1"/>
</dbReference>
<evidence type="ECO:0000313" key="9">
    <source>
        <dbReference type="EMBL" id="KYF52089.1"/>
    </source>
</evidence>
<evidence type="ECO:0000256" key="7">
    <source>
        <dbReference type="RuleBase" id="RU000382"/>
    </source>
</evidence>
<dbReference type="InterPro" id="IPR015421">
    <property type="entry name" value="PyrdxlP-dep_Trfase_major"/>
</dbReference>
<evidence type="ECO:0000256" key="3">
    <source>
        <dbReference type="ARBA" id="ARBA00022793"/>
    </source>
</evidence>
<dbReference type="Proteomes" id="UP000075604">
    <property type="component" value="Unassembled WGS sequence"/>
</dbReference>
<dbReference type="InterPro" id="IPR051151">
    <property type="entry name" value="Group_II_Decarboxylase"/>
</dbReference>
<dbReference type="GO" id="GO:0019752">
    <property type="term" value="P:carboxylic acid metabolic process"/>
    <property type="evidence" value="ECO:0007669"/>
    <property type="project" value="InterPro"/>
</dbReference>
<reference evidence="9 10" key="1">
    <citation type="submission" date="2014-02" db="EMBL/GenBank/DDBJ databases">
        <title>The small core and large imbalanced accessory genome model reveals a collaborative survival strategy of Sorangium cellulosum strains in nature.</title>
        <authorList>
            <person name="Han K."/>
            <person name="Peng R."/>
            <person name="Blom J."/>
            <person name="Li Y.-Z."/>
        </authorList>
    </citation>
    <scope>NUCLEOTIDE SEQUENCE [LARGE SCALE GENOMIC DNA]</scope>
    <source>
        <strain evidence="9 10">So0157-18</strain>
    </source>
</reference>
<evidence type="ECO:0000256" key="2">
    <source>
        <dbReference type="ARBA" id="ARBA00009533"/>
    </source>
</evidence>
<sequence length="550" mass="61809">MRGIDCEAFRLSPQGLSPEQRAEALRQLYEHESRQKATFLGYQNNLRPRYAEDLGRFLDYHLNNIGDPFRGSRVTTNVKWIERAVLDYYAALWGARWPHDRLDGESYWGFVLTMGSTEGNLYSLWSGRDYLAGRCLLEEPEAERDVSRADGSGERRAASQRLVYAQAPAPAESPNAYAPLAFYSEDTHYSIVKAVQALDIRTFYEIGATRYPNDNPLAPGRPWPREVPSVGGPGGPGVIDIAALARLVEFFASKGHPILVCFNYGTTFKGAYDDVEEAGNVLLPILRRYGLDERKVHCDPRRPEKYDVRTGYWFHVDGALGAAYMPFLEMAYHSGKIAQRGPNFDFRLPFVHSIVMSGHKWIGAPWPCGVYMTRTKYLLRPPSVPEYIGSPDTTFAGSRNGLSAVVLWDNLARRSYEDLVGQALYTESIAAYAHRRLLELQARLGQDLWVARAPLSLAIRFKAVNPELEFKYTLAVETIYVEGEKRTYNHIYAMEHVTAELIDAFIEDLAQPGAFPEQETAVPPPPSDGSAPAPRGRGLHVPHNGRGFRD</sequence>
<proteinExistence type="inferred from homology"/>
<organism evidence="9 10">
    <name type="scientific">Sorangium cellulosum</name>
    <name type="common">Polyangium cellulosum</name>
    <dbReference type="NCBI Taxonomy" id="56"/>
    <lineage>
        <taxon>Bacteria</taxon>
        <taxon>Pseudomonadati</taxon>
        <taxon>Myxococcota</taxon>
        <taxon>Polyangia</taxon>
        <taxon>Polyangiales</taxon>
        <taxon>Polyangiaceae</taxon>
        <taxon>Sorangium</taxon>
    </lineage>
</organism>
<keyword evidence="3" id="KW-0210">Decarboxylase</keyword>
<dbReference type="EMBL" id="JELX01003497">
    <property type="protein sequence ID" value="KYF52089.1"/>
    <property type="molecule type" value="Genomic_DNA"/>
</dbReference>
<dbReference type="PANTHER" id="PTHR46101:SF18">
    <property type="entry name" value="HISTIDINE DECARBOXYLASE"/>
    <property type="match status" value="1"/>
</dbReference>
<dbReference type="PANTHER" id="PTHR46101">
    <property type="match status" value="1"/>
</dbReference>
<dbReference type="InterPro" id="IPR015424">
    <property type="entry name" value="PyrdxlP-dep_Trfase"/>
</dbReference>
<evidence type="ECO:0000256" key="8">
    <source>
        <dbReference type="SAM" id="MobiDB-lite"/>
    </source>
</evidence>
<evidence type="ECO:0000256" key="6">
    <source>
        <dbReference type="PIRSR" id="PIRSR602129-50"/>
    </source>
</evidence>
<dbReference type="GO" id="GO:0030170">
    <property type="term" value="F:pyridoxal phosphate binding"/>
    <property type="evidence" value="ECO:0007669"/>
    <property type="project" value="InterPro"/>
</dbReference>
<dbReference type="PROSITE" id="PS00392">
    <property type="entry name" value="DDC_GAD_HDC_YDC"/>
    <property type="match status" value="1"/>
</dbReference>
<comment type="similarity">
    <text evidence="2 7">Belongs to the group II decarboxylase family.</text>
</comment>
<protein>
    <submittedName>
        <fullName evidence="9">Histidine decarboxylase</fullName>
    </submittedName>
</protein>
<dbReference type="Pfam" id="PF00282">
    <property type="entry name" value="Pyridoxal_deC"/>
    <property type="match status" value="1"/>
</dbReference>
<name>A0A150P8R0_SORCE</name>
<comment type="caution">
    <text evidence="9">The sequence shown here is derived from an EMBL/GenBank/DDBJ whole genome shotgun (WGS) entry which is preliminary data.</text>
</comment>
<keyword evidence="4 6" id="KW-0663">Pyridoxal phosphate</keyword>
<gene>
    <name evidence="9" type="ORF">BE04_27260</name>
</gene>
<evidence type="ECO:0000256" key="5">
    <source>
        <dbReference type="ARBA" id="ARBA00023239"/>
    </source>
</evidence>
<feature type="modified residue" description="N6-(pyridoxal phosphate)lysine" evidence="6">
    <location>
        <position position="360"/>
    </location>
</feature>